<keyword evidence="7" id="KW-1185">Reference proteome</keyword>
<dbReference type="Gene3D" id="2.40.30.170">
    <property type="match status" value="1"/>
</dbReference>
<evidence type="ECO:0000259" key="5">
    <source>
        <dbReference type="Pfam" id="PF25975"/>
    </source>
</evidence>
<organism evidence="6 7">
    <name type="scientific">Azospirillum isscasi</name>
    <dbReference type="NCBI Taxonomy" id="3053926"/>
    <lineage>
        <taxon>Bacteria</taxon>
        <taxon>Pseudomonadati</taxon>
        <taxon>Pseudomonadota</taxon>
        <taxon>Alphaproteobacteria</taxon>
        <taxon>Rhodospirillales</taxon>
        <taxon>Azospirillaceae</taxon>
        <taxon>Azospirillum</taxon>
    </lineage>
</organism>
<feature type="domain" description="CusB-like three alpha-helical bundle" evidence="2">
    <location>
        <begin position="143"/>
        <end position="189"/>
    </location>
</feature>
<evidence type="ECO:0000259" key="4">
    <source>
        <dbReference type="Pfam" id="PF25954"/>
    </source>
</evidence>
<name>A0ABU0WEZ5_9PROT</name>
<dbReference type="Proteomes" id="UP001227317">
    <property type="component" value="Unassembled WGS sequence"/>
</dbReference>
<dbReference type="InterPro" id="IPR051909">
    <property type="entry name" value="MFP_Cation_Efflux"/>
</dbReference>
<dbReference type="InterPro" id="IPR058649">
    <property type="entry name" value="CzcB_C"/>
</dbReference>
<keyword evidence="1" id="KW-0813">Transport</keyword>
<feature type="domain" description="CusB-like barrel-sandwich hybrid" evidence="3">
    <location>
        <begin position="109"/>
        <end position="223"/>
    </location>
</feature>
<evidence type="ECO:0000313" key="7">
    <source>
        <dbReference type="Proteomes" id="UP001227317"/>
    </source>
</evidence>
<gene>
    <name evidence="6" type="ORF">QSG27_08710</name>
</gene>
<dbReference type="Pfam" id="PF25954">
    <property type="entry name" value="Beta-barrel_RND_2"/>
    <property type="match status" value="1"/>
</dbReference>
<evidence type="ECO:0000259" key="3">
    <source>
        <dbReference type="Pfam" id="PF25919"/>
    </source>
</evidence>
<dbReference type="RefSeq" id="WP_306705175.1">
    <property type="nucleotide sequence ID" value="NZ_JAUJFI010000030.1"/>
</dbReference>
<dbReference type="InterPro" id="IPR058791">
    <property type="entry name" value="3HB_CusB"/>
</dbReference>
<reference evidence="6 7" key="1">
    <citation type="submission" date="2023-06" db="EMBL/GenBank/DDBJ databases">
        <title>Azospirillum isscasensis sp.nov, a bacterium isolated from rhizosphere soil of rice.</title>
        <authorList>
            <person name="Wang H."/>
        </authorList>
    </citation>
    <scope>NUCLEOTIDE SEQUENCE [LARGE SCALE GENOMIC DNA]</scope>
    <source>
        <strain evidence="6 7">C340-1</strain>
    </source>
</reference>
<protein>
    <submittedName>
        <fullName evidence="6">Efflux RND transporter periplasmic adaptor subunit</fullName>
    </submittedName>
</protein>
<dbReference type="Gene3D" id="6.10.140.730">
    <property type="match status" value="1"/>
</dbReference>
<dbReference type="InterPro" id="IPR058790">
    <property type="entry name" value="BSH_CusB"/>
</dbReference>
<feature type="domain" description="CzcB-like C-terminal circularly permuted SH3-like" evidence="5">
    <location>
        <begin position="315"/>
        <end position="375"/>
    </location>
</feature>
<dbReference type="Pfam" id="PF25869">
    <property type="entry name" value="3HB_CusB"/>
    <property type="match status" value="1"/>
</dbReference>
<dbReference type="Gene3D" id="2.40.420.20">
    <property type="match status" value="1"/>
</dbReference>
<sequence length="398" mass="42909">MDYIPVYEGDAVSAPAAAPAQSPTGSRKILYYRNPMGLPDTSPVPKKDPMGMDYVPVYEGEDSASGAVTISPDKVQKLGVRTEAAARRTVSRQVRAVGTVQVDERRLFIVAPKFEAWIETLLVDTTGATVRQGQPLMEVYSPELVLAQQEYLVARQGGGQLAEASLQRLRNLDVPAEEIERLRKTGKASRTLTYRAAAGGVVLEKTAVRGMRFMPGEALYRIADLSNVWLITDVFEQDLGHVRPGQEVEVTVNSLPGRGFSGRVGFVYPTLTAESRTGKVRIELPNADGLLKPNLYATVHLATDVNAVPGAMAGLAVPDSALLDTGRRQAVLVETGEGRYEPRDVKAGARADGYVQILAGLEEGERVVVRANFLIDSESNLRAALSAFGGSGGQHQHQ</sequence>
<proteinExistence type="predicted"/>
<dbReference type="PANTHER" id="PTHR30097:SF15">
    <property type="entry name" value="CATION EFFLUX SYSTEM PROTEIN CUSB"/>
    <property type="match status" value="1"/>
</dbReference>
<accession>A0ABU0WEZ5</accession>
<dbReference type="Pfam" id="PF25919">
    <property type="entry name" value="BSH_CusB"/>
    <property type="match status" value="1"/>
</dbReference>
<dbReference type="PANTHER" id="PTHR30097">
    <property type="entry name" value="CATION EFFLUX SYSTEM PROTEIN CUSB"/>
    <property type="match status" value="1"/>
</dbReference>
<dbReference type="SUPFAM" id="SSF111369">
    <property type="entry name" value="HlyD-like secretion proteins"/>
    <property type="match status" value="1"/>
</dbReference>
<dbReference type="EMBL" id="JAUJFI010000030">
    <property type="protein sequence ID" value="MDQ2102768.1"/>
    <property type="molecule type" value="Genomic_DNA"/>
</dbReference>
<dbReference type="InterPro" id="IPR058792">
    <property type="entry name" value="Beta-barrel_RND_2"/>
</dbReference>
<evidence type="ECO:0000259" key="2">
    <source>
        <dbReference type="Pfam" id="PF25869"/>
    </source>
</evidence>
<feature type="domain" description="CusB-like beta-barrel" evidence="4">
    <location>
        <begin position="227"/>
        <end position="303"/>
    </location>
</feature>
<evidence type="ECO:0000313" key="6">
    <source>
        <dbReference type="EMBL" id="MDQ2102768.1"/>
    </source>
</evidence>
<comment type="caution">
    <text evidence="6">The sequence shown here is derived from an EMBL/GenBank/DDBJ whole genome shotgun (WGS) entry which is preliminary data.</text>
</comment>
<dbReference type="Pfam" id="PF25975">
    <property type="entry name" value="CzcB_C"/>
    <property type="match status" value="1"/>
</dbReference>
<evidence type="ECO:0000256" key="1">
    <source>
        <dbReference type="ARBA" id="ARBA00022448"/>
    </source>
</evidence>